<proteinExistence type="predicted"/>
<accession>A0A1B0C5B3</accession>
<keyword evidence="1" id="KW-1133">Transmembrane helix</keyword>
<reference evidence="3" key="1">
    <citation type="submission" date="2015-01" db="EMBL/GenBank/DDBJ databases">
        <authorList>
            <person name="Aksoy S."/>
            <person name="Warren W."/>
            <person name="Wilson R.K."/>
        </authorList>
    </citation>
    <scope>NUCLEOTIDE SEQUENCE [LARGE SCALE GENOMIC DNA]</scope>
    <source>
        <strain evidence="3">IAEA</strain>
    </source>
</reference>
<organism evidence="2 3">
    <name type="scientific">Glossina palpalis gambiensis</name>
    <dbReference type="NCBI Taxonomy" id="67801"/>
    <lineage>
        <taxon>Eukaryota</taxon>
        <taxon>Metazoa</taxon>
        <taxon>Ecdysozoa</taxon>
        <taxon>Arthropoda</taxon>
        <taxon>Hexapoda</taxon>
        <taxon>Insecta</taxon>
        <taxon>Pterygota</taxon>
        <taxon>Neoptera</taxon>
        <taxon>Endopterygota</taxon>
        <taxon>Diptera</taxon>
        <taxon>Brachycera</taxon>
        <taxon>Muscomorpha</taxon>
        <taxon>Hippoboscoidea</taxon>
        <taxon>Glossinidae</taxon>
        <taxon>Glossina</taxon>
    </lineage>
</organism>
<keyword evidence="1" id="KW-0812">Transmembrane</keyword>
<evidence type="ECO:0000256" key="1">
    <source>
        <dbReference type="SAM" id="Phobius"/>
    </source>
</evidence>
<protein>
    <submittedName>
        <fullName evidence="2">Uncharacterized protein</fullName>
    </submittedName>
</protein>
<dbReference type="AlphaFoldDB" id="A0A1B0C5B3"/>
<evidence type="ECO:0000313" key="2">
    <source>
        <dbReference type="EnsemblMetazoa" id="GPPI049555-PA"/>
    </source>
</evidence>
<name>A0A1B0C5B3_9MUSC</name>
<keyword evidence="3" id="KW-1185">Reference proteome</keyword>
<sequence>MKSNVDIVSVATCLQYKLLRFVALIILMRIVPLLGAIEFANEVHHLNSFFVVDHSLGSELGELGLDPVAYAFDYFHCGCNEVSEVIAALNKTNLAPMVSQLDLSRITEDVEGIFCAI</sequence>
<dbReference type="EMBL" id="JXJN01025923">
    <property type="status" value="NOT_ANNOTATED_CDS"/>
    <property type="molecule type" value="Genomic_DNA"/>
</dbReference>
<dbReference type="Proteomes" id="UP000092460">
    <property type="component" value="Unassembled WGS sequence"/>
</dbReference>
<dbReference type="VEuPathDB" id="VectorBase:GPPI049555"/>
<evidence type="ECO:0000313" key="3">
    <source>
        <dbReference type="Proteomes" id="UP000092460"/>
    </source>
</evidence>
<dbReference type="EnsemblMetazoa" id="GPPI049555-RA">
    <property type="protein sequence ID" value="GPPI049555-PA"/>
    <property type="gene ID" value="GPPI049555"/>
</dbReference>
<reference evidence="2" key="2">
    <citation type="submission" date="2020-05" db="UniProtKB">
        <authorList>
            <consortium name="EnsemblMetazoa"/>
        </authorList>
    </citation>
    <scope>IDENTIFICATION</scope>
    <source>
        <strain evidence="2">IAEA</strain>
    </source>
</reference>
<keyword evidence="1" id="KW-0472">Membrane</keyword>
<feature type="transmembrane region" description="Helical" evidence="1">
    <location>
        <begin position="21"/>
        <end position="40"/>
    </location>
</feature>